<evidence type="ECO:0000313" key="6">
    <source>
        <dbReference type="EMBL" id="EDW48159.1"/>
    </source>
</evidence>
<dbReference type="SMART" id="SM00220">
    <property type="entry name" value="S_TKc"/>
    <property type="match status" value="1"/>
</dbReference>
<name>B4HT58_DROSE</name>
<dbReference type="PANTHER" id="PTHR24359">
    <property type="entry name" value="SERINE/THREONINE-PROTEIN KINASE SBK1"/>
    <property type="match status" value="1"/>
</dbReference>
<dbReference type="Proteomes" id="UP000001292">
    <property type="component" value="Unassembled WGS sequence"/>
</dbReference>
<dbReference type="InterPro" id="IPR000719">
    <property type="entry name" value="Prot_kinase_dom"/>
</dbReference>
<gene>
    <name evidence="6" type="primary">Dsec\GM21708</name>
    <name evidence="6" type="ORF">Dsec_GM21708</name>
</gene>
<dbReference type="OMA" id="WHQATLT"/>
<evidence type="ECO:0000256" key="2">
    <source>
        <dbReference type="ARBA" id="ARBA00022840"/>
    </source>
</evidence>
<keyword evidence="2 3" id="KW-0067">ATP-binding</keyword>
<keyword evidence="7" id="KW-1185">Reference proteome</keyword>
<dbReference type="Gene3D" id="1.10.510.10">
    <property type="entry name" value="Transferase(Phosphotransferase) domain 1"/>
    <property type="match status" value="1"/>
</dbReference>
<keyword evidence="1 3" id="KW-0547">Nucleotide-binding</keyword>
<organism evidence="7">
    <name type="scientific">Drosophila sechellia</name>
    <name type="common">Fruit fly</name>
    <dbReference type="NCBI Taxonomy" id="7238"/>
    <lineage>
        <taxon>Eukaryota</taxon>
        <taxon>Metazoa</taxon>
        <taxon>Ecdysozoa</taxon>
        <taxon>Arthropoda</taxon>
        <taxon>Hexapoda</taxon>
        <taxon>Insecta</taxon>
        <taxon>Pterygota</taxon>
        <taxon>Neoptera</taxon>
        <taxon>Endopterygota</taxon>
        <taxon>Diptera</taxon>
        <taxon>Brachycera</taxon>
        <taxon>Muscomorpha</taxon>
        <taxon>Ephydroidea</taxon>
        <taxon>Drosophilidae</taxon>
        <taxon>Drosophila</taxon>
        <taxon>Sophophora</taxon>
    </lineage>
</organism>
<dbReference type="FunFam" id="1.10.510.10:FF:000500">
    <property type="entry name" value="serine/threonine-protein kinase SBK1"/>
    <property type="match status" value="1"/>
</dbReference>
<evidence type="ECO:0000259" key="5">
    <source>
        <dbReference type="PROSITE" id="PS50011"/>
    </source>
</evidence>
<feature type="region of interest" description="Disordered" evidence="4">
    <location>
        <begin position="357"/>
        <end position="402"/>
    </location>
</feature>
<feature type="domain" description="Protein kinase" evidence="5">
    <location>
        <begin position="26"/>
        <end position="294"/>
    </location>
</feature>
<dbReference type="PROSITE" id="PS50011">
    <property type="entry name" value="PROTEIN_KINASE_DOM"/>
    <property type="match status" value="1"/>
</dbReference>
<reference evidence="6 7" key="1">
    <citation type="journal article" date="2007" name="Nature">
        <title>Evolution of genes and genomes on the Drosophila phylogeny.</title>
        <authorList>
            <consortium name="Drosophila 12 Genomes Consortium"/>
            <person name="Clark A.G."/>
            <person name="Eisen M.B."/>
            <person name="Smith D.R."/>
            <person name="Bergman C.M."/>
            <person name="Oliver B."/>
            <person name="Markow T.A."/>
            <person name="Kaufman T.C."/>
            <person name="Kellis M."/>
            <person name="Gelbart W."/>
            <person name="Iyer V.N."/>
            <person name="Pollard D.A."/>
            <person name="Sackton T.B."/>
            <person name="Larracuente A.M."/>
            <person name="Singh N.D."/>
            <person name="Abad J.P."/>
            <person name="Abt D.N."/>
            <person name="Adryan B."/>
            <person name="Aguade M."/>
            <person name="Akashi H."/>
            <person name="Anderson W.W."/>
            <person name="Aquadro C.F."/>
            <person name="Ardell D.H."/>
            <person name="Arguello R."/>
            <person name="Artieri C.G."/>
            <person name="Barbash D.A."/>
            <person name="Barker D."/>
            <person name="Barsanti P."/>
            <person name="Batterham P."/>
            <person name="Batzoglou S."/>
            <person name="Begun D."/>
            <person name="Bhutkar A."/>
            <person name="Blanco E."/>
            <person name="Bosak S.A."/>
            <person name="Bradley R.K."/>
            <person name="Brand A.D."/>
            <person name="Brent M.R."/>
            <person name="Brooks A.N."/>
            <person name="Brown R.H."/>
            <person name="Butlin R.K."/>
            <person name="Caggese C."/>
            <person name="Calvi B.R."/>
            <person name="Bernardo de Carvalho A."/>
            <person name="Caspi A."/>
            <person name="Castrezana S."/>
            <person name="Celniker S.E."/>
            <person name="Chang J.L."/>
            <person name="Chapple C."/>
            <person name="Chatterji S."/>
            <person name="Chinwalla A."/>
            <person name="Civetta A."/>
            <person name="Clifton S.W."/>
            <person name="Comeron J.M."/>
            <person name="Costello J.C."/>
            <person name="Coyne J.A."/>
            <person name="Daub J."/>
            <person name="David R.G."/>
            <person name="Delcher A.L."/>
            <person name="Delehaunty K."/>
            <person name="Do C.B."/>
            <person name="Ebling H."/>
            <person name="Edwards K."/>
            <person name="Eickbush T."/>
            <person name="Evans J.D."/>
            <person name="Filipski A."/>
            <person name="Findeiss S."/>
            <person name="Freyhult E."/>
            <person name="Fulton L."/>
            <person name="Fulton R."/>
            <person name="Garcia A.C."/>
            <person name="Gardiner A."/>
            <person name="Garfield D.A."/>
            <person name="Garvin B.E."/>
            <person name="Gibson G."/>
            <person name="Gilbert D."/>
            <person name="Gnerre S."/>
            <person name="Godfrey J."/>
            <person name="Good R."/>
            <person name="Gotea V."/>
            <person name="Gravely B."/>
            <person name="Greenberg A.J."/>
            <person name="Griffiths-Jones S."/>
            <person name="Gross S."/>
            <person name="Guigo R."/>
            <person name="Gustafson E.A."/>
            <person name="Haerty W."/>
            <person name="Hahn M.W."/>
            <person name="Halligan D.L."/>
            <person name="Halpern A.L."/>
            <person name="Halter G.M."/>
            <person name="Han M.V."/>
            <person name="Heger A."/>
            <person name="Hillier L."/>
            <person name="Hinrichs A.S."/>
            <person name="Holmes I."/>
            <person name="Hoskins R.A."/>
            <person name="Hubisz M.J."/>
            <person name="Hultmark D."/>
            <person name="Huntley M.A."/>
            <person name="Jaffe D.B."/>
            <person name="Jagadeeshan S."/>
            <person name="Jeck W.R."/>
            <person name="Johnson J."/>
            <person name="Jones C.D."/>
            <person name="Jordan W.C."/>
            <person name="Karpen G.H."/>
            <person name="Kataoka E."/>
            <person name="Keightley P.D."/>
            <person name="Kheradpour P."/>
            <person name="Kirkness E.F."/>
            <person name="Koerich L.B."/>
            <person name="Kristiansen K."/>
            <person name="Kudrna D."/>
            <person name="Kulathinal R.J."/>
            <person name="Kumar S."/>
            <person name="Kwok R."/>
            <person name="Lander E."/>
            <person name="Langley C.H."/>
            <person name="Lapoint R."/>
            <person name="Lazzaro B.P."/>
            <person name="Lee S.J."/>
            <person name="Levesque L."/>
            <person name="Li R."/>
            <person name="Lin C.F."/>
            <person name="Lin M.F."/>
            <person name="Lindblad-Toh K."/>
            <person name="Llopart A."/>
            <person name="Long M."/>
            <person name="Low L."/>
            <person name="Lozovsky E."/>
            <person name="Lu J."/>
            <person name="Luo M."/>
            <person name="Machado C.A."/>
            <person name="Makalowski W."/>
            <person name="Marzo M."/>
            <person name="Matsuda M."/>
            <person name="Matzkin L."/>
            <person name="McAllister B."/>
            <person name="McBride C.S."/>
            <person name="McKernan B."/>
            <person name="McKernan K."/>
            <person name="Mendez-Lago M."/>
            <person name="Minx P."/>
            <person name="Mollenhauer M.U."/>
            <person name="Montooth K."/>
            <person name="Mount S.M."/>
            <person name="Mu X."/>
            <person name="Myers E."/>
            <person name="Negre B."/>
            <person name="Newfeld S."/>
            <person name="Nielsen R."/>
            <person name="Noor M.A."/>
            <person name="O'Grady P."/>
            <person name="Pachter L."/>
            <person name="Papaceit M."/>
            <person name="Parisi M.J."/>
            <person name="Parisi M."/>
            <person name="Parts L."/>
            <person name="Pedersen J.S."/>
            <person name="Pesole G."/>
            <person name="Phillippy A.M."/>
            <person name="Ponting C.P."/>
            <person name="Pop M."/>
            <person name="Porcelli D."/>
            <person name="Powell J.R."/>
            <person name="Prohaska S."/>
            <person name="Pruitt K."/>
            <person name="Puig M."/>
            <person name="Quesneville H."/>
            <person name="Ram K.R."/>
            <person name="Rand D."/>
            <person name="Rasmussen M.D."/>
            <person name="Reed L.K."/>
            <person name="Reenan R."/>
            <person name="Reily A."/>
            <person name="Remington K.A."/>
            <person name="Rieger T.T."/>
            <person name="Ritchie M.G."/>
            <person name="Robin C."/>
            <person name="Rogers Y.H."/>
            <person name="Rohde C."/>
            <person name="Rozas J."/>
            <person name="Rubenfield M.J."/>
            <person name="Ruiz A."/>
            <person name="Russo S."/>
            <person name="Salzberg S.L."/>
            <person name="Sanchez-Gracia A."/>
            <person name="Saranga D.J."/>
            <person name="Sato H."/>
            <person name="Schaeffer S.W."/>
            <person name="Schatz M.C."/>
            <person name="Schlenke T."/>
            <person name="Schwartz R."/>
            <person name="Segarra C."/>
            <person name="Singh R.S."/>
            <person name="Sirot L."/>
            <person name="Sirota M."/>
            <person name="Sisneros N.B."/>
            <person name="Smith C.D."/>
            <person name="Smith T.F."/>
            <person name="Spieth J."/>
            <person name="Stage D.E."/>
            <person name="Stark A."/>
            <person name="Stephan W."/>
            <person name="Strausberg R.L."/>
            <person name="Strempel S."/>
            <person name="Sturgill D."/>
            <person name="Sutton G."/>
            <person name="Sutton G.G."/>
            <person name="Tao W."/>
            <person name="Teichmann S."/>
            <person name="Tobari Y.N."/>
            <person name="Tomimura Y."/>
            <person name="Tsolas J.M."/>
            <person name="Valente V.L."/>
            <person name="Venter E."/>
            <person name="Venter J.C."/>
            <person name="Vicario S."/>
            <person name="Vieira F.G."/>
            <person name="Vilella A.J."/>
            <person name="Villasante A."/>
            <person name="Walenz B."/>
            <person name="Wang J."/>
            <person name="Wasserman M."/>
            <person name="Watts T."/>
            <person name="Wilson D."/>
            <person name="Wilson R.K."/>
            <person name="Wing R.A."/>
            <person name="Wolfner M.F."/>
            <person name="Wong A."/>
            <person name="Wong G.K."/>
            <person name="Wu C.I."/>
            <person name="Wu G."/>
            <person name="Yamamoto D."/>
            <person name="Yang H.P."/>
            <person name="Yang S.P."/>
            <person name="Yorke J.A."/>
            <person name="Yoshida K."/>
            <person name="Zdobnov E."/>
            <person name="Zhang P."/>
            <person name="Zhang Y."/>
            <person name="Zimin A.V."/>
            <person name="Baldwin J."/>
            <person name="Abdouelleil A."/>
            <person name="Abdulkadir J."/>
            <person name="Abebe A."/>
            <person name="Abera B."/>
            <person name="Abreu J."/>
            <person name="Acer S.C."/>
            <person name="Aftuck L."/>
            <person name="Alexander A."/>
            <person name="An P."/>
            <person name="Anderson E."/>
            <person name="Anderson S."/>
            <person name="Arachi H."/>
            <person name="Azer M."/>
            <person name="Bachantsang P."/>
            <person name="Barry A."/>
            <person name="Bayul T."/>
            <person name="Berlin A."/>
            <person name="Bessette D."/>
            <person name="Bloom T."/>
            <person name="Blye J."/>
            <person name="Boguslavskiy L."/>
            <person name="Bonnet C."/>
            <person name="Boukhgalter B."/>
            <person name="Bourzgui I."/>
            <person name="Brown A."/>
            <person name="Cahill P."/>
            <person name="Channer S."/>
            <person name="Cheshatsang Y."/>
            <person name="Chuda L."/>
            <person name="Citroen M."/>
            <person name="Collymore A."/>
            <person name="Cooke P."/>
            <person name="Costello M."/>
            <person name="D'Aco K."/>
            <person name="Daza R."/>
            <person name="De Haan G."/>
            <person name="DeGray S."/>
            <person name="DeMaso C."/>
            <person name="Dhargay N."/>
            <person name="Dooley K."/>
            <person name="Dooley E."/>
            <person name="Doricent M."/>
            <person name="Dorje P."/>
            <person name="Dorjee K."/>
            <person name="Dupes A."/>
            <person name="Elong R."/>
            <person name="Falk J."/>
            <person name="Farina A."/>
            <person name="Faro S."/>
            <person name="Ferguson D."/>
            <person name="Fisher S."/>
            <person name="Foley C.D."/>
            <person name="Franke A."/>
            <person name="Friedrich D."/>
            <person name="Gadbois L."/>
            <person name="Gearin G."/>
            <person name="Gearin C.R."/>
            <person name="Giannoukos G."/>
            <person name="Goode T."/>
            <person name="Graham J."/>
            <person name="Grandbois E."/>
            <person name="Grewal S."/>
            <person name="Gyaltsen K."/>
            <person name="Hafez N."/>
            <person name="Hagos B."/>
            <person name="Hall J."/>
            <person name="Henson C."/>
            <person name="Hollinger A."/>
            <person name="Honan T."/>
            <person name="Huard M.D."/>
            <person name="Hughes L."/>
            <person name="Hurhula B."/>
            <person name="Husby M.E."/>
            <person name="Kamat A."/>
            <person name="Kanga B."/>
            <person name="Kashin S."/>
            <person name="Khazanovich D."/>
            <person name="Kisner P."/>
            <person name="Lance K."/>
            <person name="Lara M."/>
            <person name="Lee W."/>
            <person name="Lennon N."/>
            <person name="Letendre F."/>
            <person name="LeVine R."/>
            <person name="Lipovsky A."/>
            <person name="Liu X."/>
            <person name="Liu J."/>
            <person name="Liu S."/>
            <person name="Lokyitsang T."/>
            <person name="Lokyitsang Y."/>
            <person name="Lubonja R."/>
            <person name="Lui A."/>
            <person name="MacDonald P."/>
            <person name="Magnisalis V."/>
            <person name="Maru K."/>
            <person name="Matthews C."/>
            <person name="McCusker W."/>
            <person name="McDonough S."/>
            <person name="Mehta T."/>
            <person name="Meldrim J."/>
            <person name="Meneus L."/>
            <person name="Mihai O."/>
            <person name="Mihalev A."/>
            <person name="Mihova T."/>
            <person name="Mittelman R."/>
            <person name="Mlenga V."/>
            <person name="Montmayeur A."/>
            <person name="Mulrain L."/>
            <person name="Navidi A."/>
            <person name="Naylor J."/>
            <person name="Negash T."/>
            <person name="Nguyen T."/>
            <person name="Nguyen N."/>
            <person name="Nicol R."/>
            <person name="Norbu C."/>
            <person name="Norbu N."/>
            <person name="Novod N."/>
            <person name="O'Neill B."/>
            <person name="Osman S."/>
            <person name="Markiewicz E."/>
            <person name="Oyono O.L."/>
            <person name="Patti C."/>
            <person name="Phunkhang P."/>
            <person name="Pierre F."/>
            <person name="Priest M."/>
            <person name="Raghuraman S."/>
            <person name="Rege F."/>
            <person name="Reyes R."/>
            <person name="Rise C."/>
            <person name="Rogov P."/>
            <person name="Ross K."/>
            <person name="Ryan E."/>
            <person name="Settipalli S."/>
            <person name="Shea T."/>
            <person name="Sherpa N."/>
            <person name="Shi L."/>
            <person name="Shih D."/>
            <person name="Sparrow T."/>
            <person name="Spaulding J."/>
            <person name="Stalker J."/>
            <person name="Stange-Thomann N."/>
            <person name="Stavropoulos S."/>
            <person name="Stone C."/>
            <person name="Strader C."/>
            <person name="Tesfaye S."/>
            <person name="Thomson T."/>
            <person name="Thoulutsang Y."/>
            <person name="Thoulutsang D."/>
            <person name="Topham K."/>
            <person name="Topping I."/>
            <person name="Tsamla T."/>
            <person name="Vassiliev H."/>
            <person name="Vo A."/>
            <person name="Wangchuk T."/>
            <person name="Wangdi T."/>
            <person name="Weiand M."/>
            <person name="Wilkinson J."/>
            <person name="Wilson A."/>
            <person name="Yadav S."/>
            <person name="Young G."/>
            <person name="Yu Q."/>
            <person name="Zembek L."/>
            <person name="Zhong D."/>
            <person name="Zimmer A."/>
            <person name="Zwirko Z."/>
            <person name="Jaffe D.B."/>
            <person name="Alvarez P."/>
            <person name="Brockman W."/>
            <person name="Butler J."/>
            <person name="Chin C."/>
            <person name="Gnerre S."/>
            <person name="Grabherr M."/>
            <person name="Kleber M."/>
            <person name="Mauceli E."/>
            <person name="MacCallum I."/>
        </authorList>
    </citation>
    <scope>NUCLEOTIDE SEQUENCE [LARGE SCALE GENOMIC DNA]</scope>
    <source>
        <strain evidence="7">Rob3c / Tucson 14021-0248.25</strain>
    </source>
</reference>
<dbReference type="GO" id="GO:0005524">
    <property type="term" value="F:ATP binding"/>
    <property type="evidence" value="ECO:0007669"/>
    <property type="project" value="UniProtKB-UniRule"/>
</dbReference>
<proteinExistence type="predicted"/>
<dbReference type="GO" id="GO:0004674">
    <property type="term" value="F:protein serine/threonine kinase activity"/>
    <property type="evidence" value="ECO:0007669"/>
    <property type="project" value="TreeGrafter"/>
</dbReference>
<dbReference type="InterPro" id="IPR017441">
    <property type="entry name" value="Protein_kinase_ATP_BS"/>
</dbReference>
<dbReference type="AlphaFoldDB" id="B4HT58"/>
<dbReference type="PANTHER" id="PTHR24359:SF1">
    <property type="entry name" value="INHIBITOR OF NUCLEAR FACTOR KAPPA-B KINASE EPSILON SUBUNIT HOMOLOG 1-RELATED"/>
    <property type="match status" value="1"/>
</dbReference>
<protein>
    <submittedName>
        <fullName evidence="6">GM21708</fullName>
    </submittedName>
</protein>
<dbReference type="PhylomeDB" id="B4HT58"/>
<dbReference type="STRING" id="7238.B4HT58"/>
<evidence type="ECO:0000256" key="4">
    <source>
        <dbReference type="SAM" id="MobiDB-lite"/>
    </source>
</evidence>
<dbReference type="PROSITE" id="PS00107">
    <property type="entry name" value="PROTEIN_KINASE_ATP"/>
    <property type="match status" value="1"/>
</dbReference>
<evidence type="ECO:0000256" key="1">
    <source>
        <dbReference type="ARBA" id="ARBA00022741"/>
    </source>
</evidence>
<dbReference type="PROSITE" id="PS00108">
    <property type="entry name" value="PROTEIN_KINASE_ST"/>
    <property type="match status" value="1"/>
</dbReference>
<sequence>MSKKPRGNIHKIREFELEKIQLVDEFDIIQIVGEGWFGKILLVEHRGSQTEMVLKAVPKPYVTLRDFYREFHYGLHLGVHRHIVTTYDVAFETAGFYVFTQEYAPLGDLTSNVTDSGVGEVYSKRVAKQLASAIDYMHSKDIVHRDIKLDNVLIYRSDFQRIKLCDFGESFPTGSTVERRNEWLPYSPPEVLEIKPEGSYKADPSHDVWQFGIVIFVCLTGCLPWQKAASDDPRYVRYLAWQGGLMMMPLRRTPRLFKLLTSNAQRMFKRFFARISNRPKSLADVTKFLDDRWLAKTAQKEMAEYETDELCPSMYSFHSSPDEKNKLLYTLADCGIETNVDRQQKKNRIKDWIESSIITEEDEEENEETNSASPSSSVSREPLPGHISSLRKPTSPAESAKEINSTLKDATQKHFDPRTGALQQGPSEMGQVAMAYSKSASPASNYSTTASTLNNADSLMTLSSRQDLLASNLTMYTSMETELNRLELRDARHSSYANLPYASQVKDSAYGSVDVSEMAAAASRSPSLMKDTAYDCTTSSSSHNIARRQRR</sequence>
<feature type="binding site" evidence="3">
    <location>
        <position position="55"/>
    </location>
    <ligand>
        <name>ATP</name>
        <dbReference type="ChEBI" id="CHEBI:30616"/>
    </ligand>
</feature>
<dbReference type="Pfam" id="PF00069">
    <property type="entry name" value="Pkinase"/>
    <property type="match status" value="1"/>
</dbReference>
<dbReference type="HOGENOM" id="CLU_024015_0_0_1"/>
<dbReference type="KEGG" id="dse:6609461"/>
<dbReference type="SUPFAM" id="SSF56112">
    <property type="entry name" value="Protein kinase-like (PK-like)"/>
    <property type="match status" value="1"/>
</dbReference>
<dbReference type="CDD" id="cd13987">
    <property type="entry name" value="STKc_SBK1"/>
    <property type="match status" value="1"/>
</dbReference>
<evidence type="ECO:0000313" key="7">
    <source>
        <dbReference type="Proteomes" id="UP000001292"/>
    </source>
</evidence>
<feature type="compositionally biased region" description="Acidic residues" evidence="4">
    <location>
        <begin position="359"/>
        <end position="368"/>
    </location>
</feature>
<dbReference type="InterPro" id="IPR011009">
    <property type="entry name" value="Kinase-like_dom_sf"/>
</dbReference>
<dbReference type="EMBL" id="CH480816">
    <property type="protein sequence ID" value="EDW48159.1"/>
    <property type="molecule type" value="Genomic_DNA"/>
</dbReference>
<accession>B4HT58</accession>
<feature type="compositionally biased region" description="Low complexity" evidence="4">
    <location>
        <begin position="369"/>
        <end position="382"/>
    </location>
</feature>
<dbReference type="InterPro" id="IPR008271">
    <property type="entry name" value="Ser/Thr_kinase_AS"/>
</dbReference>
<evidence type="ECO:0000256" key="3">
    <source>
        <dbReference type="PROSITE-ProRule" id="PRU10141"/>
    </source>
</evidence>